<dbReference type="GO" id="GO:0003676">
    <property type="term" value="F:nucleic acid binding"/>
    <property type="evidence" value="ECO:0007669"/>
    <property type="project" value="InterPro"/>
</dbReference>
<evidence type="ECO:0000259" key="1">
    <source>
        <dbReference type="PROSITE" id="PS50994"/>
    </source>
</evidence>
<dbReference type="PROSITE" id="PS50994">
    <property type="entry name" value="INTEGRASE"/>
    <property type="match status" value="1"/>
</dbReference>
<evidence type="ECO:0000313" key="2">
    <source>
        <dbReference type="EMBL" id="KAA3461254.1"/>
    </source>
</evidence>
<dbReference type="PANTHER" id="PTHR37984">
    <property type="entry name" value="PROTEIN CBG26694"/>
    <property type="match status" value="1"/>
</dbReference>
<proteinExistence type="predicted"/>
<dbReference type="InterPro" id="IPR036397">
    <property type="entry name" value="RNaseH_sf"/>
</dbReference>
<dbReference type="GO" id="GO:0015074">
    <property type="term" value="P:DNA integration"/>
    <property type="evidence" value="ECO:0007669"/>
    <property type="project" value="InterPro"/>
</dbReference>
<keyword evidence="3" id="KW-1185">Reference proteome</keyword>
<reference evidence="3" key="1">
    <citation type="journal article" date="2019" name="Plant Biotechnol. J.">
        <title>Genome sequencing of the Australian wild diploid species Gossypium australe highlights disease resistance and delayed gland morphogenesis.</title>
        <authorList>
            <person name="Cai Y."/>
            <person name="Cai X."/>
            <person name="Wang Q."/>
            <person name="Wang P."/>
            <person name="Zhang Y."/>
            <person name="Cai C."/>
            <person name="Xu Y."/>
            <person name="Wang K."/>
            <person name="Zhou Z."/>
            <person name="Wang C."/>
            <person name="Geng S."/>
            <person name="Li B."/>
            <person name="Dong Q."/>
            <person name="Hou Y."/>
            <person name="Wang H."/>
            <person name="Ai P."/>
            <person name="Liu Z."/>
            <person name="Yi F."/>
            <person name="Sun M."/>
            <person name="An G."/>
            <person name="Cheng J."/>
            <person name="Zhang Y."/>
            <person name="Shi Q."/>
            <person name="Xie Y."/>
            <person name="Shi X."/>
            <person name="Chang Y."/>
            <person name="Huang F."/>
            <person name="Chen Y."/>
            <person name="Hong S."/>
            <person name="Mi L."/>
            <person name="Sun Q."/>
            <person name="Zhang L."/>
            <person name="Zhou B."/>
            <person name="Peng R."/>
            <person name="Zhang X."/>
            <person name="Liu F."/>
        </authorList>
    </citation>
    <scope>NUCLEOTIDE SEQUENCE [LARGE SCALE GENOMIC DNA]</scope>
    <source>
        <strain evidence="3">cv. PA1801</strain>
    </source>
</reference>
<dbReference type="Gene3D" id="3.30.420.10">
    <property type="entry name" value="Ribonuclease H-like superfamily/Ribonuclease H"/>
    <property type="match status" value="1"/>
</dbReference>
<dbReference type="SUPFAM" id="SSF53098">
    <property type="entry name" value="Ribonuclease H-like"/>
    <property type="match status" value="1"/>
</dbReference>
<accession>A0A5B6UXG1</accession>
<evidence type="ECO:0000313" key="3">
    <source>
        <dbReference type="Proteomes" id="UP000325315"/>
    </source>
</evidence>
<protein>
    <submittedName>
        <fullName evidence="2">Polyprotein</fullName>
    </submittedName>
</protein>
<dbReference type="PANTHER" id="PTHR37984:SF5">
    <property type="entry name" value="PROTEIN NYNRIN-LIKE"/>
    <property type="match status" value="1"/>
</dbReference>
<sequence>MEFHNASDKVFINSFWQALFKQIGVKLHLSTAYHPQIDGQTEVLNRCLEGYLRCMSGERHSDWVLWLPLAEWWYNTTYHSAIQTTSCEALYGQEPLHHIPYLAGSS</sequence>
<feature type="domain" description="Integrase catalytic" evidence="1">
    <location>
        <begin position="1"/>
        <end position="103"/>
    </location>
</feature>
<dbReference type="EMBL" id="SMMG02000009">
    <property type="protein sequence ID" value="KAA3461254.1"/>
    <property type="molecule type" value="Genomic_DNA"/>
</dbReference>
<dbReference type="AlphaFoldDB" id="A0A5B6UXG1"/>
<dbReference type="Proteomes" id="UP000325315">
    <property type="component" value="Unassembled WGS sequence"/>
</dbReference>
<comment type="caution">
    <text evidence="2">The sequence shown here is derived from an EMBL/GenBank/DDBJ whole genome shotgun (WGS) entry which is preliminary data.</text>
</comment>
<dbReference type="InterPro" id="IPR050951">
    <property type="entry name" value="Retrovirus_Pol_polyprotein"/>
</dbReference>
<dbReference type="InterPro" id="IPR001584">
    <property type="entry name" value="Integrase_cat-core"/>
</dbReference>
<organism evidence="2 3">
    <name type="scientific">Gossypium australe</name>
    <dbReference type="NCBI Taxonomy" id="47621"/>
    <lineage>
        <taxon>Eukaryota</taxon>
        <taxon>Viridiplantae</taxon>
        <taxon>Streptophyta</taxon>
        <taxon>Embryophyta</taxon>
        <taxon>Tracheophyta</taxon>
        <taxon>Spermatophyta</taxon>
        <taxon>Magnoliopsida</taxon>
        <taxon>eudicotyledons</taxon>
        <taxon>Gunneridae</taxon>
        <taxon>Pentapetalae</taxon>
        <taxon>rosids</taxon>
        <taxon>malvids</taxon>
        <taxon>Malvales</taxon>
        <taxon>Malvaceae</taxon>
        <taxon>Malvoideae</taxon>
        <taxon>Gossypium</taxon>
    </lineage>
</organism>
<name>A0A5B6UXG1_9ROSI</name>
<gene>
    <name evidence="2" type="ORF">EPI10_027838</name>
</gene>
<dbReference type="OrthoDB" id="5554229at2759"/>
<dbReference type="InterPro" id="IPR012337">
    <property type="entry name" value="RNaseH-like_sf"/>
</dbReference>